<feature type="transmembrane region" description="Helical" evidence="6">
    <location>
        <begin position="718"/>
        <end position="735"/>
    </location>
</feature>
<feature type="region of interest" description="Disordered" evidence="5">
    <location>
        <begin position="1"/>
        <end position="107"/>
    </location>
</feature>
<comment type="subcellular location">
    <subcellularLocation>
        <location evidence="1">Membrane</location>
        <topology evidence="1">Multi-pass membrane protein</topology>
    </subcellularLocation>
</comment>
<evidence type="ECO:0000256" key="5">
    <source>
        <dbReference type="SAM" id="MobiDB-lite"/>
    </source>
</evidence>
<feature type="transmembrane region" description="Helical" evidence="6">
    <location>
        <begin position="236"/>
        <end position="262"/>
    </location>
</feature>
<keyword evidence="3 6" id="KW-1133">Transmembrane helix</keyword>
<evidence type="ECO:0000256" key="1">
    <source>
        <dbReference type="ARBA" id="ARBA00004141"/>
    </source>
</evidence>
<dbReference type="Proteomes" id="UP001201980">
    <property type="component" value="Unassembled WGS sequence"/>
</dbReference>
<keyword evidence="9" id="KW-1185">Reference proteome</keyword>
<dbReference type="InterPro" id="IPR052430">
    <property type="entry name" value="IVT-Associated"/>
</dbReference>
<feature type="transmembrane region" description="Helical" evidence="6">
    <location>
        <begin position="823"/>
        <end position="847"/>
    </location>
</feature>
<feature type="transmembrane region" description="Helical" evidence="6">
    <location>
        <begin position="747"/>
        <end position="763"/>
    </location>
</feature>
<evidence type="ECO:0000259" key="7">
    <source>
        <dbReference type="Pfam" id="PF13515"/>
    </source>
</evidence>
<dbReference type="AlphaFoldDB" id="A0AAD5WM93"/>
<feature type="transmembrane region" description="Helical" evidence="6">
    <location>
        <begin position="193"/>
        <end position="216"/>
    </location>
</feature>
<dbReference type="GO" id="GO:0016020">
    <property type="term" value="C:membrane"/>
    <property type="evidence" value="ECO:0007669"/>
    <property type="project" value="UniProtKB-SubCell"/>
</dbReference>
<dbReference type="Pfam" id="PF13515">
    <property type="entry name" value="FUSC_2"/>
    <property type="match status" value="1"/>
</dbReference>
<keyword evidence="2 6" id="KW-0812">Transmembrane</keyword>
<reference evidence="8" key="1">
    <citation type="submission" date="2022-07" db="EMBL/GenBank/DDBJ databases">
        <title>Draft genome sequence of Zalerion maritima ATCC 34329, a (micro)plastics degrading marine fungus.</title>
        <authorList>
            <person name="Paco A."/>
            <person name="Goncalves M.F.M."/>
            <person name="Rocha-Santos T.A.P."/>
            <person name="Alves A."/>
        </authorList>
    </citation>
    <scope>NUCLEOTIDE SEQUENCE</scope>
    <source>
        <strain evidence="8">ATCC 34329</strain>
    </source>
</reference>
<proteinExistence type="predicted"/>
<evidence type="ECO:0000313" key="9">
    <source>
        <dbReference type="Proteomes" id="UP001201980"/>
    </source>
</evidence>
<keyword evidence="4 6" id="KW-0472">Membrane</keyword>
<evidence type="ECO:0000256" key="2">
    <source>
        <dbReference type="ARBA" id="ARBA00022692"/>
    </source>
</evidence>
<feature type="transmembrane region" description="Helical" evidence="6">
    <location>
        <begin position="800"/>
        <end position="817"/>
    </location>
</feature>
<evidence type="ECO:0000256" key="3">
    <source>
        <dbReference type="ARBA" id="ARBA00022989"/>
    </source>
</evidence>
<feature type="domain" description="Integral membrane bound transporter" evidence="7">
    <location>
        <begin position="718"/>
        <end position="843"/>
    </location>
</feature>
<accession>A0AAD5WM93</accession>
<feature type="compositionally biased region" description="Polar residues" evidence="5">
    <location>
        <begin position="8"/>
        <end position="24"/>
    </location>
</feature>
<evidence type="ECO:0000313" key="8">
    <source>
        <dbReference type="EMBL" id="KAJ2892590.1"/>
    </source>
</evidence>
<dbReference type="InterPro" id="IPR049453">
    <property type="entry name" value="Memb_transporter_dom"/>
</dbReference>
<comment type="caution">
    <text evidence="8">The sequence shown here is derived from an EMBL/GenBank/DDBJ whole genome shotgun (WGS) entry which is preliminary data.</text>
</comment>
<dbReference type="PRINTS" id="PR02047">
    <property type="entry name" value="BREFELDNASP4"/>
</dbReference>
<sequence>MAPPTRLELTSSHSYISPQEQQQTEPEKSDGLKPGGTTGSQDTFRSFSPQPLRKRAFTAPIRPQGAEKKPFPPPPPVPAGEPAASLPSDNESEPAKPRPTGHEPTLLDKLLDEGGVDLDAYGITEYRDGFFDALFFKPDEVDPDELLKYGQTTLPDAFEKRNPLSFKDFIPRHWHGIRGVFRRVSSTRTGVRLAKTFIATFGSYVICLVPTTHNWLGQYSFYMVLSTVINHPSRTVGAQIEGCILTSIGTIAGLGWGSLGLLLSTSTPAARQGYGGILAVFVALFMGIIAVIRSSYIRLYQLVLCAGIAATYACLSEVNGKQVPWSKFLDHGVPWILGQGISLLVNIVFFPDAGARPIAIAMHSTFGVIMDGLDFNYKNKSKLKRRLADTFVDVDQAYRDLAIEITISRFYDKDIKELVDLLQGVIRSLISFESNEDLIDLMSDKNECPSGTPDSGTTECAEKEKTGTPARIVMGGMTGPTQSLVVCMKKCVMRCDAIIMDLSGYRKYLGPPGHVPNDIETSFKELRDAMVSFDGAESKLVERIRPGKKRAELPEVVELFVFCRPIRQAAAQVELLSVKIHEMKALGKQLPSVHLPTYPFWDSLNRTNAQVRHDRGGVTAGSYYRSFSQISGVIKKWRNKARTPKALEAEDFGEAAAEATVEDLDPENPVSLDKTRFRYKLWKFLHRLQGFEARYALKMIILTGLLSVPAWVKASHRQWWNRYNCWWMVAMAWIMMHPRVGGNFQDLFTRCFFAILGAFWGVLGCTAGGGNPIVLGAFALVYLPPMLYRFAQSSHPRSGLVGIISFVVVSLTAYDAQGDPKPVLVGVNTGLSIVVGIAAAVIVNWILWPFVARHELRKAVATMVFYMSVLYRTVVAKYVYNDGSQAPSAEDIEKSEQVEGMLREGFVRIRQLMALTRHEVRLRGKFDARPYAALIDSCERFFQYLVAVRQAAQSYERSGGKEDKEAATKLLSYRRDAVAAVLSNLYILSGALRGNRRVPRYLPSAPAARKRLLEKLDEITADLSGAKARMFGMGTEAIRRHRKAQAYDYLYHQSLTGCVAQLEELEKYTKAIVGEQGFDDIFQDPFAMACDDASSTN</sequence>
<protein>
    <recommendedName>
        <fullName evidence="7">Integral membrane bound transporter domain-containing protein</fullName>
    </recommendedName>
</protein>
<feature type="transmembrane region" description="Helical" evidence="6">
    <location>
        <begin position="274"/>
        <end position="293"/>
    </location>
</feature>
<feature type="transmembrane region" description="Helical" evidence="6">
    <location>
        <begin position="695"/>
        <end position="712"/>
    </location>
</feature>
<dbReference type="PANTHER" id="PTHR47804">
    <property type="entry name" value="60S RIBOSOMAL PROTEIN L19"/>
    <property type="match status" value="1"/>
</dbReference>
<feature type="compositionally biased region" description="Polar residues" evidence="5">
    <location>
        <begin position="39"/>
        <end position="49"/>
    </location>
</feature>
<dbReference type="PANTHER" id="PTHR47804:SF3">
    <property type="entry name" value="PROTEIN BRE4"/>
    <property type="match status" value="1"/>
</dbReference>
<evidence type="ECO:0000256" key="4">
    <source>
        <dbReference type="ARBA" id="ARBA00023136"/>
    </source>
</evidence>
<dbReference type="InterPro" id="IPR023244">
    <property type="entry name" value="Brefeldin_A-sensitivity_4"/>
</dbReference>
<gene>
    <name evidence="8" type="ORF">MKZ38_009596</name>
</gene>
<name>A0AAD5WM93_9PEZI</name>
<dbReference type="EMBL" id="JAKWBI020000770">
    <property type="protein sequence ID" value="KAJ2892590.1"/>
    <property type="molecule type" value="Genomic_DNA"/>
</dbReference>
<evidence type="ECO:0000256" key="6">
    <source>
        <dbReference type="SAM" id="Phobius"/>
    </source>
</evidence>
<organism evidence="8 9">
    <name type="scientific">Zalerion maritima</name>
    <dbReference type="NCBI Taxonomy" id="339359"/>
    <lineage>
        <taxon>Eukaryota</taxon>
        <taxon>Fungi</taxon>
        <taxon>Dikarya</taxon>
        <taxon>Ascomycota</taxon>
        <taxon>Pezizomycotina</taxon>
        <taxon>Sordariomycetes</taxon>
        <taxon>Lulworthiomycetidae</taxon>
        <taxon>Lulworthiales</taxon>
        <taxon>Lulworthiaceae</taxon>
        <taxon>Zalerion</taxon>
    </lineage>
</organism>